<evidence type="ECO:0000259" key="2">
    <source>
        <dbReference type="Pfam" id="PF18917"/>
    </source>
</evidence>
<feature type="transmembrane region" description="Helical" evidence="1">
    <location>
        <begin position="33"/>
        <end position="52"/>
    </location>
</feature>
<feature type="transmembrane region" description="Helical" evidence="1">
    <location>
        <begin position="137"/>
        <end position="156"/>
    </location>
</feature>
<reference evidence="4" key="1">
    <citation type="journal article" date="2019" name="Int. J. Syst. Evol. Microbiol.">
        <title>The Global Catalogue of Microorganisms (GCM) 10K type strain sequencing project: providing services to taxonomists for standard genome sequencing and annotation.</title>
        <authorList>
            <consortium name="The Broad Institute Genomics Platform"/>
            <consortium name="The Broad Institute Genome Sequencing Center for Infectious Disease"/>
            <person name="Wu L."/>
            <person name="Ma J."/>
        </authorList>
    </citation>
    <scope>NUCLEOTIDE SEQUENCE [LARGE SCALE GENOMIC DNA]</scope>
    <source>
        <strain evidence="4">CCUG 49339</strain>
    </source>
</reference>
<sequence length="164" mass="18228">MKQRNILIGSILIIVGLLFSLESMGIINNPWGSLWPLFLVIPGIAFHLAFFLSGAKKHLAGLLVPGGILLVIGSLFIFETFTSWQFSHLTWPVYLFAVSFGLFELYFFGGREAGLLIPVFILAVVGIVFLLEGFLEFPIFNLWPFVLIVVGIYIMFGKGQSKQG</sequence>
<gene>
    <name evidence="3" type="ORF">ACFSCX_03110</name>
</gene>
<evidence type="ECO:0000313" key="3">
    <source>
        <dbReference type="EMBL" id="MFD1735543.1"/>
    </source>
</evidence>
<feature type="transmembrane region" description="Helical" evidence="1">
    <location>
        <begin position="89"/>
        <end position="108"/>
    </location>
</feature>
<evidence type="ECO:0000256" key="1">
    <source>
        <dbReference type="SAM" id="Phobius"/>
    </source>
</evidence>
<feature type="domain" description="LiaI-LiaF-like transmembrane region" evidence="2">
    <location>
        <begin position="6"/>
        <end position="46"/>
    </location>
</feature>
<name>A0ABW4LKH6_9BACI</name>
<organism evidence="3 4">
    <name type="scientific">Bacillus salitolerans</name>
    <dbReference type="NCBI Taxonomy" id="1437434"/>
    <lineage>
        <taxon>Bacteria</taxon>
        <taxon>Bacillati</taxon>
        <taxon>Bacillota</taxon>
        <taxon>Bacilli</taxon>
        <taxon>Bacillales</taxon>
        <taxon>Bacillaceae</taxon>
        <taxon>Bacillus</taxon>
    </lineage>
</organism>
<evidence type="ECO:0000313" key="4">
    <source>
        <dbReference type="Proteomes" id="UP001597214"/>
    </source>
</evidence>
<proteinExistence type="predicted"/>
<feature type="transmembrane region" description="Helical" evidence="1">
    <location>
        <begin position="59"/>
        <end position="77"/>
    </location>
</feature>
<dbReference type="RefSeq" id="WP_377926644.1">
    <property type="nucleotide sequence ID" value="NZ_JBHUEM010000003.1"/>
</dbReference>
<dbReference type="EMBL" id="JBHUEM010000003">
    <property type="protein sequence ID" value="MFD1735543.1"/>
    <property type="molecule type" value="Genomic_DNA"/>
</dbReference>
<feature type="transmembrane region" description="Helical" evidence="1">
    <location>
        <begin position="7"/>
        <end position="27"/>
    </location>
</feature>
<keyword evidence="1" id="KW-1133">Transmembrane helix</keyword>
<keyword evidence="1" id="KW-0812">Transmembrane</keyword>
<feature type="transmembrane region" description="Helical" evidence="1">
    <location>
        <begin position="115"/>
        <end position="131"/>
    </location>
</feature>
<protein>
    <submittedName>
        <fullName evidence="3">LiaI-LiaF-like domain-containing protein</fullName>
    </submittedName>
</protein>
<keyword evidence="1" id="KW-0472">Membrane</keyword>
<dbReference type="Proteomes" id="UP001597214">
    <property type="component" value="Unassembled WGS sequence"/>
</dbReference>
<comment type="caution">
    <text evidence="3">The sequence shown here is derived from an EMBL/GenBank/DDBJ whole genome shotgun (WGS) entry which is preliminary data.</text>
</comment>
<keyword evidence="4" id="KW-1185">Reference proteome</keyword>
<dbReference type="InterPro" id="IPR043726">
    <property type="entry name" value="LiaI-LiaF-like_TM1"/>
</dbReference>
<accession>A0ABW4LKH6</accession>
<dbReference type="Pfam" id="PF18917">
    <property type="entry name" value="LiaI-LiaF-like_TM1"/>
    <property type="match status" value="1"/>
</dbReference>